<evidence type="ECO:0000313" key="1">
    <source>
        <dbReference type="EMBL" id="KJV69808.1"/>
    </source>
</evidence>
<evidence type="ECO:0000313" key="2">
    <source>
        <dbReference type="Proteomes" id="UP000033671"/>
    </source>
</evidence>
<dbReference type="EMBL" id="LAOA01000222">
    <property type="protein sequence ID" value="KJV69808.1"/>
    <property type="molecule type" value="Genomic_DNA"/>
</dbReference>
<name>A0A0F3NP41_ORITS</name>
<accession>A0A0F3NP41</accession>
<proteinExistence type="predicted"/>
<organism evidence="1 2">
    <name type="scientific">Orientia tsutsugamushi str. TA716</name>
    <dbReference type="NCBI Taxonomy" id="1359175"/>
    <lineage>
        <taxon>Bacteria</taxon>
        <taxon>Pseudomonadati</taxon>
        <taxon>Pseudomonadota</taxon>
        <taxon>Alphaproteobacteria</taxon>
        <taxon>Rickettsiales</taxon>
        <taxon>Rickettsiaceae</taxon>
        <taxon>Rickettsieae</taxon>
        <taxon>Orientia</taxon>
    </lineage>
</organism>
<gene>
    <name evidence="1" type="ORF">OTSTA716_2792</name>
</gene>
<dbReference type="RefSeq" id="WP_252831555.1">
    <property type="nucleotide sequence ID" value="NZ_LAOA01000222.1"/>
</dbReference>
<dbReference type="PATRIC" id="fig|1359175.3.peg.1560"/>
<dbReference type="Proteomes" id="UP000033671">
    <property type="component" value="Unassembled WGS sequence"/>
</dbReference>
<reference evidence="1 2" key="1">
    <citation type="submission" date="2015-01" db="EMBL/GenBank/DDBJ databases">
        <title>Genome Sequencing of Rickettsiales.</title>
        <authorList>
            <person name="Daugherty S.C."/>
            <person name="Su Q."/>
            <person name="Abolude K."/>
            <person name="Beier-Sexton M."/>
            <person name="Carlyon J.A."/>
            <person name="Carter R."/>
            <person name="Day N.P."/>
            <person name="Dumler S.J."/>
            <person name="Dyachenko V."/>
            <person name="Godinez A."/>
            <person name="Kurtti T.J."/>
            <person name="Lichay M."/>
            <person name="Mullins K.E."/>
            <person name="Ott S."/>
            <person name="Pappas-Brown V."/>
            <person name="Paris D.H."/>
            <person name="Patel P."/>
            <person name="Richards A.L."/>
            <person name="Sadzewicz L."/>
            <person name="Sears K."/>
            <person name="Seidman D."/>
            <person name="Sengamalay N."/>
            <person name="Stenos J."/>
            <person name="Tallon L.J."/>
            <person name="Vincent G."/>
            <person name="Fraser C.M."/>
            <person name="Munderloh U."/>
            <person name="Dunning-Hotopp J.C."/>
        </authorList>
    </citation>
    <scope>NUCLEOTIDE SEQUENCE [LARGE SCALE GENOMIC DNA]</scope>
    <source>
        <strain evidence="1 2">TA716</strain>
    </source>
</reference>
<comment type="caution">
    <text evidence="1">The sequence shown here is derived from an EMBL/GenBank/DDBJ whole genome shotgun (WGS) entry which is preliminary data.</text>
</comment>
<protein>
    <submittedName>
        <fullName evidence="1">Sodium/pantothenate symporter domain protein</fullName>
    </submittedName>
</protein>
<dbReference type="AlphaFoldDB" id="A0A0F3NP41"/>
<sequence>MPATIANFVVMMIMHYCLGEPGGWVGPSDRRPLNVLKEKRKQQINSISSFFKSLYHSFSWDNICAYCNNEHSW</sequence>